<dbReference type="PRINTS" id="PR00081">
    <property type="entry name" value="GDHRDH"/>
</dbReference>
<dbReference type="PRINTS" id="PR00080">
    <property type="entry name" value="SDRFAMILY"/>
</dbReference>
<proteinExistence type="inferred from homology"/>
<comment type="similarity">
    <text evidence="1 3">Belongs to the short-chain dehydrogenases/reductases (SDR) family.</text>
</comment>
<dbReference type="AlphaFoldDB" id="A0A1N7HAD5"/>
<dbReference type="GO" id="GO:0016491">
    <property type="term" value="F:oxidoreductase activity"/>
    <property type="evidence" value="ECO:0007669"/>
    <property type="project" value="UniProtKB-KW"/>
</dbReference>
<dbReference type="PANTHER" id="PTHR44196:SF1">
    <property type="entry name" value="DEHYDROGENASE_REDUCTASE SDR FAMILY MEMBER 7B"/>
    <property type="match status" value="1"/>
</dbReference>
<evidence type="ECO:0000256" key="1">
    <source>
        <dbReference type="ARBA" id="ARBA00006484"/>
    </source>
</evidence>
<protein>
    <submittedName>
        <fullName evidence="5">Short-chain dehydrogenase</fullName>
    </submittedName>
</protein>
<keyword evidence="2" id="KW-0560">Oxidoreductase</keyword>
<name>A0A1N7HAD5_9NOCA</name>
<dbReference type="GO" id="GO:0016020">
    <property type="term" value="C:membrane"/>
    <property type="evidence" value="ECO:0007669"/>
    <property type="project" value="TreeGrafter"/>
</dbReference>
<evidence type="ECO:0000313" key="6">
    <source>
        <dbReference type="Proteomes" id="UP000186218"/>
    </source>
</evidence>
<dbReference type="SMART" id="SM00822">
    <property type="entry name" value="PKS_KR"/>
    <property type="match status" value="1"/>
</dbReference>
<dbReference type="SUPFAM" id="SSF51735">
    <property type="entry name" value="NAD(P)-binding Rossmann-fold domains"/>
    <property type="match status" value="1"/>
</dbReference>
<dbReference type="Proteomes" id="UP000186218">
    <property type="component" value="Unassembled WGS sequence"/>
</dbReference>
<sequence length="290" mass="30752">MTGVTKPVAAALERASRLALQRSYTVGEVAGLFGGGRDLGGRLIALTGASSGIGAAAAESLARAGADLILIGRDGERLAEVGARARAFGVVVRCVKADLTDETDTARLVDELLAGGCPDVLINNAGRSIRRSVIDATDRLHDYKRTMAINYFGPVQLTLGLLPEMRRRGDGHIVNVSTWGIVGGAMPKFSAYAASKAALSAFGRSMGAELRGTGVSVTTVYYPLVRTPMIAPTAEYSRLPTLTPEEAAEWLTYSVRNRPNEVMPRYAKVLRRVVAVSSDWADGMISRSGI</sequence>
<dbReference type="InterPro" id="IPR057326">
    <property type="entry name" value="KR_dom"/>
</dbReference>
<dbReference type="Gene3D" id="3.40.50.720">
    <property type="entry name" value="NAD(P)-binding Rossmann-like Domain"/>
    <property type="match status" value="1"/>
</dbReference>
<dbReference type="RefSeq" id="WP_083710362.1">
    <property type="nucleotide sequence ID" value="NZ_FTNT01000013.1"/>
</dbReference>
<evidence type="ECO:0000259" key="4">
    <source>
        <dbReference type="SMART" id="SM00822"/>
    </source>
</evidence>
<dbReference type="InterPro" id="IPR036291">
    <property type="entry name" value="NAD(P)-bd_dom_sf"/>
</dbReference>
<accession>A0A1N7HAD5</accession>
<organism evidence="5 6">
    <name type="scientific">Williamsia sterculiae</name>
    <dbReference type="NCBI Taxonomy" id="1344003"/>
    <lineage>
        <taxon>Bacteria</taxon>
        <taxon>Bacillati</taxon>
        <taxon>Actinomycetota</taxon>
        <taxon>Actinomycetes</taxon>
        <taxon>Mycobacteriales</taxon>
        <taxon>Nocardiaceae</taxon>
        <taxon>Williamsia</taxon>
    </lineage>
</organism>
<dbReference type="EMBL" id="FTNT01000013">
    <property type="protein sequence ID" value="SIS21608.1"/>
    <property type="molecule type" value="Genomic_DNA"/>
</dbReference>
<gene>
    <name evidence="5" type="ORF">SAMN05445060_3789</name>
</gene>
<reference evidence="5 6" key="1">
    <citation type="submission" date="2017-01" db="EMBL/GenBank/DDBJ databases">
        <authorList>
            <person name="Mah S.A."/>
            <person name="Swanson W.J."/>
            <person name="Moy G.W."/>
            <person name="Vacquier V.D."/>
        </authorList>
    </citation>
    <scope>NUCLEOTIDE SEQUENCE [LARGE SCALE GENOMIC DNA]</scope>
    <source>
        <strain evidence="5 6">CPCC 203464</strain>
    </source>
</reference>
<dbReference type="PANTHER" id="PTHR44196">
    <property type="entry name" value="DEHYDROGENASE/REDUCTASE SDR FAMILY MEMBER 7B"/>
    <property type="match status" value="1"/>
</dbReference>
<evidence type="ECO:0000256" key="2">
    <source>
        <dbReference type="ARBA" id="ARBA00023002"/>
    </source>
</evidence>
<keyword evidence="6" id="KW-1185">Reference proteome</keyword>
<feature type="domain" description="Ketoreductase" evidence="4">
    <location>
        <begin position="42"/>
        <end position="228"/>
    </location>
</feature>
<dbReference type="Pfam" id="PF00106">
    <property type="entry name" value="adh_short"/>
    <property type="match status" value="1"/>
</dbReference>
<evidence type="ECO:0000256" key="3">
    <source>
        <dbReference type="RuleBase" id="RU000363"/>
    </source>
</evidence>
<dbReference type="STRING" id="1344003.SAMN05445060_3789"/>
<dbReference type="InterPro" id="IPR002347">
    <property type="entry name" value="SDR_fam"/>
</dbReference>
<evidence type="ECO:0000313" key="5">
    <source>
        <dbReference type="EMBL" id="SIS21608.1"/>
    </source>
</evidence>